<gene>
    <name evidence="3" type="ORF">Rumeso_00655</name>
</gene>
<dbReference type="PATRIC" id="fig|442562.3.peg.653"/>
<feature type="compositionally biased region" description="Basic and acidic residues" evidence="1">
    <location>
        <begin position="465"/>
        <end position="487"/>
    </location>
</feature>
<evidence type="ECO:0000313" key="4">
    <source>
        <dbReference type="Proteomes" id="UP000019666"/>
    </source>
</evidence>
<evidence type="ECO:0000259" key="2">
    <source>
        <dbReference type="Pfam" id="PF09949"/>
    </source>
</evidence>
<dbReference type="InterPro" id="IPR019236">
    <property type="entry name" value="APP1_cat"/>
</dbReference>
<name>A0A017HUT9_9RHOB</name>
<proteinExistence type="predicted"/>
<feature type="compositionally biased region" description="Basic and acidic residues" evidence="1">
    <location>
        <begin position="518"/>
        <end position="527"/>
    </location>
</feature>
<dbReference type="Pfam" id="PF09949">
    <property type="entry name" value="APP1_cat"/>
    <property type="match status" value="1"/>
</dbReference>
<evidence type="ECO:0000256" key="1">
    <source>
        <dbReference type="SAM" id="MobiDB-lite"/>
    </source>
</evidence>
<dbReference type="EMBL" id="AOSK01000021">
    <property type="protein sequence ID" value="EYD77928.1"/>
    <property type="molecule type" value="Genomic_DNA"/>
</dbReference>
<evidence type="ECO:0000313" key="3">
    <source>
        <dbReference type="EMBL" id="EYD77928.1"/>
    </source>
</evidence>
<dbReference type="InterPro" id="IPR052935">
    <property type="entry name" value="Mg2+_PAP"/>
</dbReference>
<comment type="caution">
    <text evidence="3">The sequence shown here is derived from an EMBL/GenBank/DDBJ whole genome shotgun (WGS) entry which is preliminary data.</text>
</comment>
<dbReference type="PANTHER" id="PTHR28208">
    <property type="entry name" value="PHOSPHATIDATE PHOSPHATASE APP1"/>
    <property type="match status" value="1"/>
</dbReference>
<feature type="region of interest" description="Disordered" evidence="1">
    <location>
        <begin position="463"/>
        <end position="527"/>
    </location>
</feature>
<reference evidence="3 4" key="1">
    <citation type="submission" date="2013-02" db="EMBL/GenBank/DDBJ databases">
        <authorList>
            <person name="Fiebig A."/>
            <person name="Goeker M."/>
            <person name="Klenk H.-P.P."/>
        </authorList>
    </citation>
    <scope>NUCLEOTIDE SEQUENCE [LARGE SCALE GENOMIC DNA]</scope>
    <source>
        <strain evidence="3 4">DSM 19309</strain>
    </source>
</reference>
<organism evidence="3 4">
    <name type="scientific">Rubellimicrobium mesophilum DSM 19309</name>
    <dbReference type="NCBI Taxonomy" id="442562"/>
    <lineage>
        <taxon>Bacteria</taxon>
        <taxon>Pseudomonadati</taxon>
        <taxon>Pseudomonadota</taxon>
        <taxon>Alphaproteobacteria</taxon>
        <taxon>Rhodobacterales</taxon>
        <taxon>Roseobacteraceae</taxon>
        <taxon>Rubellimicrobium</taxon>
    </lineage>
</organism>
<dbReference type="GO" id="GO:0008195">
    <property type="term" value="F:phosphatidate phosphatase activity"/>
    <property type="evidence" value="ECO:0007669"/>
    <property type="project" value="InterPro"/>
</dbReference>
<feature type="domain" description="Phosphatidate phosphatase APP1 catalytic" evidence="2">
    <location>
        <begin position="256"/>
        <end position="411"/>
    </location>
</feature>
<protein>
    <recommendedName>
        <fullName evidence="2">Phosphatidate phosphatase APP1 catalytic domain-containing protein</fullName>
    </recommendedName>
</protein>
<sequence length="527" mass="57603">MTAVRAAEGKTAWLADRNEGAGQEVAAGIGIRAGAELADPTDDPASVALRQERATPLVVHLPRTTAEPRHADPRHEDAQFRVRHRAAESRARPFLARSPWSGSVTPRRARGSWGRAVTGILRLLGRPVRRAQGGHGVVLEPYRGYGTRSEVFLIGRVFRQSQAHPKGERGLRSELRDIGRRLARHAIAGAVLTARFQGAEDRVRTDADGYFRVHLRPRTEPSPEADWHAMELTLESPQTVRAEGRVYIPPPQARFVVISDIDDTIMRTGVANKLGMLWRLFVADAQSRVAFPGVAALYRALHAGPSGGDGNPMLYVSRAPWGIYDMLDEFFRLHGIPVGPVLFLREWGLSWRHPLPRKATDHKEELIGHMLELYDDLPFVLIGDSGQHDPEVYRKIVDAHPGRVLAVYIRNVSRDRRRIAEIEALAVAVAASGSGLVLAADSLAMARHAEGLGLVEAGTVAAAAGERREQGERAAPEGTRDLREATPERTAGAVDRGELRDLLDPGAPGAPANVVVEPEARAPSHRP</sequence>
<dbReference type="Proteomes" id="UP000019666">
    <property type="component" value="Unassembled WGS sequence"/>
</dbReference>
<keyword evidence="4" id="KW-1185">Reference proteome</keyword>
<dbReference type="PANTHER" id="PTHR28208:SF3">
    <property type="entry name" value="PHOSPHATIDATE PHOSPHATASE APP1"/>
    <property type="match status" value="1"/>
</dbReference>
<accession>A0A017HUT9</accession>
<dbReference type="HOGENOM" id="CLU_038931_1_1_5"/>
<dbReference type="AlphaFoldDB" id="A0A017HUT9"/>
<dbReference type="STRING" id="442562.Rumeso_00655"/>